<organism evidence="3 4">
    <name type="scientific">Pseudoalteromonas caenipelagi</name>
    <dbReference type="NCBI Taxonomy" id="2726988"/>
    <lineage>
        <taxon>Bacteria</taxon>
        <taxon>Pseudomonadati</taxon>
        <taxon>Pseudomonadota</taxon>
        <taxon>Gammaproteobacteria</taxon>
        <taxon>Alteromonadales</taxon>
        <taxon>Pseudoalteromonadaceae</taxon>
        <taxon>Pseudoalteromonas</taxon>
    </lineage>
</organism>
<sequence length="394" mass="43895">MRKGITTITLLGLFMSWQLAAHVQANTQQNYHTVYQSMLDKLVSEYIPGAVLYVESEQGRFIGSAGFQDLAKKQPMATNIVIPNGSAGKKLTALLVAMLNQQDVLELDAPISRYLDKKLLAQIQYSEAMTLRQLLNHTSGIIEYNDVGDYAFFKAQYAKQKEVTTDEFPLSFALNQKAEFAPAERFSYSNTGYALVGVILEGVLKAHPASAIRNQILRPLGMTSSYSKGVETHQPELASGFFINDEDPDFPTPMNVWVDMKKIIGTTATSDAPLASNVIDMAKLLRAIVRSNEVVSENVRNQMIGEQHLVASSGPRFYRGSKFRYGLGVWVEEIAGNKFYHHGGTEFGYYTQNIYILEGDVSITAFVNCGVNSRCESAFQDFTFEIVDSFLHIR</sequence>
<evidence type="ECO:0000259" key="2">
    <source>
        <dbReference type="Pfam" id="PF00144"/>
    </source>
</evidence>
<dbReference type="PANTHER" id="PTHR46825:SF9">
    <property type="entry name" value="BETA-LACTAMASE-RELATED DOMAIN-CONTAINING PROTEIN"/>
    <property type="match status" value="1"/>
</dbReference>
<keyword evidence="1" id="KW-0732">Signal</keyword>
<dbReference type="AlphaFoldDB" id="A0A849V9A1"/>
<dbReference type="SUPFAM" id="SSF56601">
    <property type="entry name" value="beta-lactamase/transpeptidase-like"/>
    <property type="match status" value="1"/>
</dbReference>
<name>A0A849V9A1_9GAMM</name>
<accession>A0A849V9A1</accession>
<dbReference type="InterPro" id="IPR050491">
    <property type="entry name" value="AmpC-like"/>
</dbReference>
<evidence type="ECO:0000313" key="4">
    <source>
        <dbReference type="Proteomes" id="UP000586305"/>
    </source>
</evidence>
<dbReference type="InterPro" id="IPR012338">
    <property type="entry name" value="Beta-lactam/transpept-like"/>
</dbReference>
<keyword evidence="4" id="KW-1185">Reference proteome</keyword>
<feature type="domain" description="Beta-lactamase-related" evidence="2">
    <location>
        <begin position="47"/>
        <end position="371"/>
    </location>
</feature>
<dbReference type="RefSeq" id="WP_171624858.1">
    <property type="nucleotide sequence ID" value="NZ_JABBPG010000001.1"/>
</dbReference>
<reference evidence="3 4" key="1">
    <citation type="submission" date="2020-04" db="EMBL/GenBank/DDBJ databases">
        <title>Pseudoalteromonas caenipelagi sp. nov., isolated from a tidal flat.</title>
        <authorList>
            <person name="Park S."/>
            <person name="Yoon J.-H."/>
        </authorList>
    </citation>
    <scope>NUCLEOTIDE SEQUENCE [LARGE SCALE GENOMIC DNA]</scope>
    <source>
        <strain evidence="3 4">JBTF-M23</strain>
    </source>
</reference>
<feature type="chain" id="PRO_5032775825" evidence="1">
    <location>
        <begin position="22"/>
        <end position="394"/>
    </location>
</feature>
<dbReference type="PANTHER" id="PTHR46825">
    <property type="entry name" value="D-ALANYL-D-ALANINE-CARBOXYPEPTIDASE/ENDOPEPTIDASE AMPH"/>
    <property type="match status" value="1"/>
</dbReference>
<dbReference type="InterPro" id="IPR001466">
    <property type="entry name" value="Beta-lactam-related"/>
</dbReference>
<evidence type="ECO:0000313" key="3">
    <source>
        <dbReference type="EMBL" id="NOU49806.1"/>
    </source>
</evidence>
<dbReference type="EMBL" id="JABBPG010000001">
    <property type="protein sequence ID" value="NOU49806.1"/>
    <property type="molecule type" value="Genomic_DNA"/>
</dbReference>
<dbReference type="Gene3D" id="3.40.710.10">
    <property type="entry name" value="DD-peptidase/beta-lactamase superfamily"/>
    <property type="match status" value="1"/>
</dbReference>
<proteinExistence type="predicted"/>
<protein>
    <submittedName>
        <fullName evidence="3">Beta-lactamase family protein</fullName>
    </submittedName>
</protein>
<gene>
    <name evidence="3" type="ORF">HG263_04560</name>
</gene>
<feature type="signal peptide" evidence="1">
    <location>
        <begin position="1"/>
        <end position="21"/>
    </location>
</feature>
<comment type="caution">
    <text evidence="3">The sequence shown here is derived from an EMBL/GenBank/DDBJ whole genome shotgun (WGS) entry which is preliminary data.</text>
</comment>
<evidence type="ECO:0000256" key="1">
    <source>
        <dbReference type="SAM" id="SignalP"/>
    </source>
</evidence>
<dbReference type="Proteomes" id="UP000586305">
    <property type="component" value="Unassembled WGS sequence"/>
</dbReference>
<dbReference type="Pfam" id="PF00144">
    <property type="entry name" value="Beta-lactamase"/>
    <property type="match status" value="1"/>
</dbReference>